<evidence type="ECO:0000256" key="5">
    <source>
        <dbReference type="ARBA" id="ARBA00022832"/>
    </source>
</evidence>
<evidence type="ECO:0000313" key="22">
    <source>
        <dbReference type="Proteomes" id="UP001595851"/>
    </source>
</evidence>
<evidence type="ECO:0000256" key="2">
    <source>
        <dbReference type="ARBA" id="ARBA00005189"/>
    </source>
</evidence>
<evidence type="ECO:0000256" key="12">
    <source>
        <dbReference type="ARBA" id="ARBA00038622"/>
    </source>
</evidence>
<proteinExistence type="predicted"/>
<keyword evidence="7" id="KW-0560">Oxidoreductase</keyword>
<evidence type="ECO:0000256" key="11">
    <source>
        <dbReference type="ARBA" id="ARBA00037124"/>
    </source>
</evidence>
<comment type="catalytic activity">
    <reaction evidence="20">
        <text>(2E)-octenoyl-CoA + NADPH + H(+) = octanoyl-CoA + NADP(+)</text>
        <dbReference type="Rhea" id="RHEA:44952"/>
        <dbReference type="ChEBI" id="CHEBI:15378"/>
        <dbReference type="ChEBI" id="CHEBI:57386"/>
        <dbReference type="ChEBI" id="CHEBI:57783"/>
        <dbReference type="ChEBI" id="CHEBI:58349"/>
        <dbReference type="ChEBI" id="CHEBI:62242"/>
    </reaction>
    <physiologicalReaction direction="left-to-right" evidence="20">
        <dbReference type="Rhea" id="RHEA:44953"/>
    </physiologicalReaction>
</comment>
<dbReference type="PRINTS" id="PR00081">
    <property type="entry name" value="GDHRDH"/>
</dbReference>
<dbReference type="Pfam" id="PF13561">
    <property type="entry name" value="adh_short_C2"/>
    <property type="match status" value="1"/>
</dbReference>
<comment type="catalytic activity">
    <reaction evidence="15">
        <text>(2E)-dodecenoyl-CoA + NADPH + H(+) = dodecanoyl-CoA + NADP(+)</text>
        <dbReference type="Rhea" id="RHEA:44964"/>
        <dbReference type="ChEBI" id="CHEBI:15378"/>
        <dbReference type="ChEBI" id="CHEBI:57330"/>
        <dbReference type="ChEBI" id="CHEBI:57375"/>
        <dbReference type="ChEBI" id="CHEBI:57783"/>
        <dbReference type="ChEBI" id="CHEBI:58349"/>
    </reaction>
    <physiologicalReaction direction="left-to-right" evidence="15">
        <dbReference type="Rhea" id="RHEA:44965"/>
    </physiologicalReaction>
</comment>
<evidence type="ECO:0000256" key="13">
    <source>
        <dbReference type="ARBA" id="ARBA00038849"/>
    </source>
</evidence>
<gene>
    <name evidence="21" type="ORF">ACFOY2_50965</name>
</gene>
<keyword evidence="22" id="KW-1185">Reference proteome</keyword>
<dbReference type="EMBL" id="JBHSBI010000047">
    <property type="protein sequence ID" value="MFC4015612.1"/>
    <property type="molecule type" value="Genomic_DNA"/>
</dbReference>
<evidence type="ECO:0000256" key="10">
    <source>
        <dbReference type="ARBA" id="ARBA00023160"/>
    </source>
</evidence>
<evidence type="ECO:0000256" key="8">
    <source>
        <dbReference type="ARBA" id="ARBA00023098"/>
    </source>
</evidence>
<dbReference type="Proteomes" id="UP001595851">
    <property type="component" value="Unassembled WGS sequence"/>
</dbReference>
<comment type="subcellular location">
    <subcellularLocation>
        <location evidence="1">Peroxisome</location>
    </subcellularLocation>
</comment>
<comment type="subunit">
    <text evidence="12">Interacts with PEX5, probably required to target it into peroxisomes.</text>
</comment>
<organism evidence="21 22">
    <name type="scientific">Nonomuraea purpurea</name>
    <dbReference type="NCBI Taxonomy" id="1849276"/>
    <lineage>
        <taxon>Bacteria</taxon>
        <taxon>Bacillati</taxon>
        <taxon>Actinomycetota</taxon>
        <taxon>Actinomycetes</taxon>
        <taxon>Streptosporangiales</taxon>
        <taxon>Streptosporangiaceae</taxon>
        <taxon>Nonomuraea</taxon>
    </lineage>
</organism>
<evidence type="ECO:0000256" key="15">
    <source>
        <dbReference type="ARBA" id="ARBA00047570"/>
    </source>
</evidence>
<dbReference type="InterPro" id="IPR002347">
    <property type="entry name" value="SDR_fam"/>
</dbReference>
<dbReference type="SUPFAM" id="SSF51735">
    <property type="entry name" value="NAD(P)-binding Rossmann-fold domains"/>
    <property type="match status" value="1"/>
</dbReference>
<comment type="catalytic activity">
    <reaction evidence="17">
        <text>(2E)-hexenoyl-CoA + NADPH + H(+) = hexanoyl-CoA + NADP(+)</text>
        <dbReference type="Rhea" id="RHEA:44956"/>
        <dbReference type="ChEBI" id="CHEBI:15378"/>
        <dbReference type="ChEBI" id="CHEBI:57783"/>
        <dbReference type="ChEBI" id="CHEBI:58349"/>
        <dbReference type="ChEBI" id="CHEBI:62077"/>
        <dbReference type="ChEBI" id="CHEBI:62620"/>
    </reaction>
    <physiologicalReaction direction="left-to-right" evidence="17">
        <dbReference type="Rhea" id="RHEA:44957"/>
    </physiologicalReaction>
</comment>
<reference evidence="22" key="1">
    <citation type="journal article" date="2019" name="Int. J. Syst. Evol. Microbiol.">
        <title>The Global Catalogue of Microorganisms (GCM) 10K type strain sequencing project: providing services to taxonomists for standard genome sequencing and annotation.</title>
        <authorList>
            <consortium name="The Broad Institute Genomics Platform"/>
            <consortium name="The Broad Institute Genome Sequencing Center for Infectious Disease"/>
            <person name="Wu L."/>
            <person name="Ma J."/>
        </authorList>
    </citation>
    <scope>NUCLEOTIDE SEQUENCE [LARGE SCALE GENOMIC DNA]</scope>
    <source>
        <strain evidence="22">TBRC 1276</strain>
    </source>
</reference>
<protein>
    <recommendedName>
        <fullName evidence="14">Peroxisomal trans-2-enoyl-CoA reductase</fullName>
        <ecNumber evidence="13">1.3.1.38</ecNumber>
    </recommendedName>
</protein>
<dbReference type="RefSeq" id="WP_379535425.1">
    <property type="nucleotide sequence ID" value="NZ_JBHSBI010000047.1"/>
</dbReference>
<accession>A0ABV8GTD9</accession>
<evidence type="ECO:0000256" key="4">
    <source>
        <dbReference type="ARBA" id="ARBA00022553"/>
    </source>
</evidence>
<evidence type="ECO:0000256" key="18">
    <source>
        <dbReference type="ARBA" id="ARBA00049251"/>
    </source>
</evidence>
<evidence type="ECO:0000313" key="21">
    <source>
        <dbReference type="EMBL" id="MFC4015612.1"/>
    </source>
</evidence>
<comment type="caution">
    <text evidence="21">The sequence shown here is derived from an EMBL/GenBank/DDBJ whole genome shotgun (WGS) entry which is preliminary data.</text>
</comment>
<evidence type="ECO:0000256" key="19">
    <source>
        <dbReference type="ARBA" id="ARBA00049386"/>
    </source>
</evidence>
<comment type="catalytic activity">
    <reaction evidence="19">
        <text>(2E)-decenoyl-CoA + NADPH + H(+) = decanoyl-CoA + NADP(+)</text>
        <dbReference type="Rhea" id="RHEA:44960"/>
        <dbReference type="ChEBI" id="CHEBI:15378"/>
        <dbReference type="ChEBI" id="CHEBI:57783"/>
        <dbReference type="ChEBI" id="CHEBI:58349"/>
        <dbReference type="ChEBI" id="CHEBI:61406"/>
        <dbReference type="ChEBI" id="CHEBI:61430"/>
    </reaction>
    <physiologicalReaction direction="left-to-right" evidence="19">
        <dbReference type="Rhea" id="RHEA:44961"/>
    </physiologicalReaction>
</comment>
<keyword evidence="5" id="KW-0276">Fatty acid metabolism</keyword>
<evidence type="ECO:0000256" key="20">
    <source>
        <dbReference type="ARBA" id="ARBA00049559"/>
    </source>
</evidence>
<keyword evidence="8" id="KW-0443">Lipid metabolism</keyword>
<evidence type="ECO:0000256" key="17">
    <source>
        <dbReference type="ARBA" id="ARBA00049108"/>
    </source>
</evidence>
<evidence type="ECO:0000256" key="6">
    <source>
        <dbReference type="ARBA" id="ARBA00022857"/>
    </source>
</evidence>
<comment type="catalytic activity">
    <reaction evidence="18">
        <text>a (2E)-enoyl-CoA + NADPH + H(+) = a 2,3-saturated acyl-CoA + NADP(+)</text>
        <dbReference type="Rhea" id="RHEA:33763"/>
        <dbReference type="ChEBI" id="CHEBI:15378"/>
        <dbReference type="ChEBI" id="CHEBI:57783"/>
        <dbReference type="ChEBI" id="CHEBI:58349"/>
        <dbReference type="ChEBI" id="CHEBI:58856"/>
        <dbReference type="ChEBI" id="CHEBI:65111"/>
        <dbReference type="EC" id="1.3.1.38"/>
    </reaction>
    <physiologicalReaction direction="left-to-right" evidence="18">
        <dbReference type="Rhea" id="RHEA:33764"/>
    </physiologicalReaction>
</comment>
<keyword evidence="3" id="KW-0444">Lipid biosynthesis</keyword>
<evidence type="ECO:0000256" key="16">
    <source>
        <dbReference type="ARBA" id="ARBA00048686"/>
    </source>
</evidence>
<evidence type="ECO:0000256" key="1">
    <source>
        <dbReference type="ARBA" id="ARBA00004275"/>
    </source>
</evidence>
<evidence type="ECO:0000256" key="7">
    <source>
        <dbReference type="ARBA" id="ARBA00023002"/>
    </source>
</evidence>
<evidence type="ECO:0000256" key="9">
    <source>
        <dbReference type="ARBA" id="ARBA00023140"/>
    </source>
</evidence>
<keyword evidence="6" id="KW-0521">NADP</keyword>
<comment type="catalytic activity">
    <reaction evidence="16">
        <text>(2E)-tetradecenoyl-CoA + NADPH + H(+) = tetradecanoyl-CoA + NADP(+)</text>
        <dbReference type="Rhea" id="RHEA:44968"/>
        <dbReference type="ChEBI" id="CHEBI:15378"/>
        <dbReference type="ChEBI" id="CHEBI:57385"/>
        <dbReference type="ChEBI" id="CHEBI:57783"/>
        <dbReference type="ChEBI" id="CHEBI:58349"/>
        <dbReference type="ChEBI" id="CHEBI:61405"/>
    </reaction>
    <physiologicalReaction direction="left-to-right" evidence="16">
        <dbReference type="Rhea" id="RHEA:44969"/>
    </physiologicalReaction>
</comment>
<comment type="function">
    <text evidence="11">Participates in chain elongation of fatty acids. Catalyzes the reduction of trans-2-enoyl-CoAs of varying chain lengths from 6:1 to 16:1, having maximum activity with 10:1 CoA. Has no 2,4-dienoyl-CoA reductase activity.</text>
</comment>
<name>A0ABV8GTD9_9ACTN</name>
<dbReference type="InterPro" id="IPR052388">
    <property type="entry name" value="Peroxisomal_t2-enoyl-CoA_red"/>
</dbReference>
<dbReference type="PANTHER" id="PTHR24317:SF7">
    <property type="entry name" value="PEROXISOMAL TRANS-2-ENOYL-COA REDUCTASE"/>
    <property type="match status" value="1"/>
</dbReference>
<evidence type="ECO:0000256" key="3">
    <source>
        <dbReference type="ARBA" id="ARBA00022516"/>
    </source>
</evidence>
<sequence length="272" mass="28039">MLEIFQPNALKGEVAVITGGGSGLGYGMARAFAQVGATVVITSRSAERLAAATARIGEETGRHCGSMPCDVRDEAGVQRLRDYVEERYGPATIVVNNAAANFPMRAERLTSRALAAVVDTDLYGTFHLTRGFVPAMLEARHGAVLNITLPVPERGFPGFAACGAAKAAIVSLTATWAYEWGPRGVRVNAIAPGPVPTEGVAANMLSTTTPAAFAGAGGDTPLGRLGAPDDIAAAAVFLCSPAASWITGQNLVVDGGIYLNRAPAPQVLAPRP</sequence>
<keyword evidence="10" id="KW-0275">Fatty acid biosynthesis</keyword>
<dbReference type="PANTHER" id="PTHR24317">
    <property type="entry name" value="PEROXISOMAL TRANS-2-ENOYL-COA REDUCTASE"/>
    <property type="match status" value="1"/>
</dbReference>
<keyword evidence="9" id="KW-0576">Peroxisome</keyword>
<dbReference type="Gene3D" id="3.40.50.720">
    <property type="entry name" value="NAD(P)-binding Rossmann-like Domain"/>
    <property type="match status" value="1"/>
</dbReference>
<evidence type="ECO:0000256" key="14">
    <source>
        <dbReference type="ARBA" id="ARBA00041063"/>
    </source>
</evidence>
<dbReference type="InterPro" id="IPR036291">
    <property type="entry name" value="NAD(P)-bd_dom_sf"/>
</dbReference>
<comment type="pathway">
    <text evidence="2">Lipid metabolism.</text>
</comment>
<keyword evidence="4" id="KW-0597">Phosphoprotein</keyword>
<dbReference type="EC" id="1.3.1.38" evidence="13"/>